<feature type="site" description="Important for catalysis" evidence="6">
    <location>
        <position position="163"/>
    </location>
</feature>
<dbReference type="AlphaFoldDB" id="A0A7D6CQ35"/>
<dbReference type="RefSeq" id="WP_180842164.1">
    <property type="nucleotide sequence ID" value="NZ_CP059154.1"/>
</dbReference>
<dbReference type="SMART" id="SM00839">
    <property type="entry name" value="ELFV_dehydrog"/>
    <property type="match status" value="1"/>
</dbReference>
<dbReference type="SUPFAM" id="SSF53223">
    <property type="entry name" value="Aminoacid dehydrogenase-like, N-terminal domain"/>
    <property type="match status" value="1"/>
</dbReference>
<dbReference type="InterPro" id="IPR033922">
    <property type="entry name" value="NAD_bind_Glu_DH"/>
</dbReference>
<evidence type="ECO:0000256" key="8">
    <source>
        <dbReference type="SAM" id="MobiDB-lite"/>
    </source>
</evidence>
<dbReference type="CDD" id="cd01076">
    <property type="entry name" value="NAD_bind_1_Glu_DH"/>
    <property type="match status" value="1"/>
</dbReference>
<evidence type="ECO:0000256" key="2">
    <source>
        <dbReference type="ARBA" id="ARBA00011643"/>
    </source>
</evidence>
<evidence type="ECO:0000256" key="7">
    <source>
        <dbReference type="RuleBase" id="RU004417"/>
    </source>
</evidence>
<dbReference type="GeneID" id="56142567"/>
<evidence type="ECO:0000256" key="1">
    <source>
        <dbReference type="ARBA" id="ARBA00006382"/>
    </source>
</evidence>
<evidence type="ECO:0000313" key="11">
    <source>
        <dbReference type="Proteomes" id="UP000510869"/>
    </source>
</evidence>
<dbReference type="FunFam" id="3.40.50.10860:FF:000003">
    <property type="entry name" value="Glutamate dehydrogenase"/>
    <property type="match status" value="1"/>
</dbReference>
<evidence type="ECO:0000259" key="9">
    <source>
        <dbReference type="SMART" id="SM00839"/>
    </source>
</evidence>
<dbReference type="SUPFAM" id="SSF51735">
    <property type="entry name" value="NAD(P)-binding Rossmann-fold domains"/>
    <property type="match status" value="1"/>
</dbReference>
<comment type="similarity">
    <text evidence="1 4 7">Belongs to the Glu/Leu/Phe/Val dehydrogenases family.</text>
</comment>
<accession>A0A7D6CQ35</accession>
<gene>
    <name evidence="10" type="ORF">HYG81_05140</name>
</gene>
<evidence type="ECO:0000313" key="10">
    <source>
        <dbReference type="EMBL" id="QLK26995.1"/>
    </source>
</evidence>
<organism evidence="10 11">
    <name type="scientific">Natrinema zhouii</name>
    <dbReference type="NCBI Taxonomy" id="1710539"/>
    <lineage>
        <taxon>Archaea</taxon>
        <taxon>Methanobacteriati</taxon>
        <taxon>Methanobacteriota</taxon>
        <taxon>Stenosarchaea group</taxon>
        <taxon>Halobacteria</taxon>
        <taxon>Halobacteriales</taxon>
        <taxon>Natrialbaceae</taxon>
        <taxon>Natrinema</taxon>
    </lineage>
</organism>
<dbReference type="PANTHER" id="PTHR11606:SF13">
    <property type="entry name" value="GLUTAMATE DEHYDROGENASE 1, MITOCHONDRIAL"/>
    <property type="match status" value="1"/>
</dbReference>
<keyword evidence="3 4" id="KW-0560">Oxidoreductase</keyword>
<dbReference type="NCBIfam" id="NF041398">
    <property type="entry name" value="GluDhGdhB_Halo"/>
    <property type="match status" value="1"/>
</dbReference>
<protein>
    <recommendedName>
        <fullName evidence="4">Glutamate dehydrogenase</fullName>
    </recommendedName>
</protein>
<dbReference type="InterPro" id="IPR036291">
    <property type="entry name" value="NAD(P)-bd_dom_sf"/>
</dbReference>
<feature type="compositionally biased region" description="Polar residues" evidence="8">
    <location>
        <begin position="1"/>
        <end position="24"/>
    </location>
</feature>
<comment type="subunit">
    <text evidence="2">Homohexamer.</text>
</comment>
<evidence type="ECO:0000256" key="3">
    <source>
        <dbReference type="ARBA" id="ARBA00023002"/>
    </source>
</evidence>
<dbReference type="GO" id="GO:0004352">
    <property type="term" value="F:glutamate dehydrogenase (NAD+) activity"/>
    <property type="evidence" value="ECO:0007669"/>
    <property type="project" value="TreeGrafter"/>
</dbReference>
<dbReference type="PIRSF" id="PIRSF000185">
    <property type="entry name" value="Glu_DH"/>
    <property type="match status" value="1"/>
</dbReference>
<name>A0A7D6CQ35_9EURY</name>
<evidence type="ECO:0000256" key="6">
    <source>
        <dbReference type="PIRSR" id="PIRSR000185-3"/>
    </source>
</evidence>
<keyword evidence="11" id="KW-1185">Reference proteome</keyword>
<evidence type="ECO:0000256" key="5">
    <source>
        <dbReference type="PIRSR" id="PIRSR000185-1"/>
    </source>
</evidence>
<dbReference type="Gene3D" id="3.40.50.720">
    <property type="entry name" value="NAD(P)-binding Rossmann-like Domain"/>
    <property type="match status" value="1"/>
</dbReference>
<feature type="region of interest" description="Disordered" evidence="8">
    <location>
        <begin position="1"/>
        <end position="26"/>
    </location>
</feature>
<dbReference type="InterPro" id="IPR006097">
    <property type="entry name" value="Glu/Leu/Phe/Val/Trp_DH_dimer"/>
</dbReference>
<dbReference type="Pfam" id="PF02812">
    <property type="entry name" value="ELFV_dehydrog_N"/>
    <property type="match status" value="1"/>
</dbReference>
<feature type="domain" description="Glutamate/phenylalanine/leucine/valine/L-tryptophan dehydrogenase C-terminal" evidence="9">
    <location>
        <begin position="200"/>
        <end position="438"/>
    </location>
</feature>
<reference evidence="10 11" key="1">
    <citation type="submission" date="2020-07" db="EMBL/GenBank/DDBJ databases">
        <title>Natrinema (YPL30) sp. nov. and Haloterrigena xxxxxx (YPL8) sp. nov., isolated from a salt mine.</title>
        <authorList>
            <person name="Cui H."/>
        </authorList>
    </citation>
    <scope>NUCLEOTIDE SEQUENCE [LARGE SCALE GENOMIC DNA]</scope>
    <source>
        <strain evidence="10 11">YPL13</strain>
    </source>
</reference>
<dbReference type="InterPro" id="IPR006096">
    <property type="entry name" value="Glu/Leu/Phe/Val/Trp_DH_C"/>
</dbReference>
<dbReference type="GO" id="GO:0006538">
    <property type="term" value="P:L-glutamate catabolic process"/>
    <property type="evidence" value="ECO:0007669"/>
    <property type="project" value="TreeGrafter"/>
</dbReference>
<dbReference type="Proteomes" id="UP000510869">
    <property type="component" value="Chromosome"/>
</dbReference>
<dbReference type="InterPro" id="IPR006095">
    <property type="entry name" value="Glu/Leu/Phe/Val/Trp_DH"/>
</dbReference>
<dbReference type="Pfam" id="PF00208">
    <property type="entry name" value="ELFV_dehydrog"/>
    <property type="match status" value="1"/>
</dbReference>
<dbReference type="InterPro" id="IPR014362">
    <property type="entry name" value="Glu_DH"/>
</dbReference>
<dbReference type="OrthoDB" id="6425at2157"/>
<proteinExistence type="inferred from homology"/>
<dbReference type="InterPro" id="IPR033524">
    <property type="entry name" value="Glu/Leu/Phe/Val_DH_AS"/>
</dbReference>
<dbReference type="PRINTS" id="PR00082">
    <property type="entry name" value="GLFDHDRGNASE"/>
</dbReference>
<dbReference type="PANTHER" id="PTHR11606">
    <property type="entry name" value="GLUTAMATE DEHYDROGENASE"/>
    <property type="match status" value="1"/>
</dbReference>
<dbReference type="InterPro" id="IPR054867">
    <property type="entry name" value="GluDhGdhB"/>
</dbReference>
<dbReference type="KEGG" id="nay:HYG81_05140"/>
<feature type="active site" description="Proton donor" evidence="5">
    <location>
        <position position="123"/>
    </location>
</feature>
<dbReference type="InterPro" id="IPR046346">
    <property type="entry name" value="Aminoacid_DH-like_N_sf"/>
</dbReference>
<evidence type="ECO:0000256" key="4">
    <source>
        <dbReference type="PIRNR" id="PIRNR000185"/>
    </source>
</evidence>
<sequence length="441" mass="47874">MSSQDRSSPPTQEATAESTGSESALETARRQLDRVAAQLDIDDAVIERLSHPTAVHEVTIPLERDDGSLEVFTAYRAQHDSVRGPYKGGLRYHPDVTRDECVGLSMWMTWKCAVMNLPFGGAKGGIVVDPKSLSDDEKERLTRRFTQEIRDVIGPNTDIPAPDMGTDPQTMAWLMDAYSMQEGETIPGVVTGKPPVIGGSFGREEAPGRSVAIVTRETCEYYDYPLDETTVAVQGFGSVGANAARLLEAWGATVVAVSDVNGAVYDPDGIDVDLIPSHDEEPEAVTRFATDILDDDGGVSRISNAELLELDVDVLIPAAVGNVITADNADAIAADIVVEGANGPATFDADTILEDRGIRVIPDILANAGGVTVSYFEWLQDINRRQWSLGRVNDELEAEMVTAWTALKDEVERRDVSWRDAAYAVALDRVSDAHEMRGLWP</sequence>
<dbReference type="EMBL" id="CP059154">
    <property type="protein sequence ID" value="QLK26995.1"/>
    <property type="molecule type" value="Genomic_DNA"/>
</dbReference>
<dbReference type="PROSITE" id="PS00074">
    <property type="entry name" value="GLFV_DEHYDROGENASE"/>
    <property type="match status" value="1"/>
</dbReference>
<dbReference type="Gene3D" id="3.40.50.10860">
    <property type="entry name" value="Leucine Dehydrogenase, chain A, domain 1"/>
    <property type="match status" value="1"/>
</dbReference>